<dbReference type="Pfam" id="PF13450">
    <property type="entry name" value="NAD_binding_8"/>
    <property type="match status" value="1"/>
</dbReference>
<sequence length="479" mass="51922">MKLRLLTAAVSSFLLCNPALADPRPDPVVLHRDVCIIGGGSAGTYTATRLQQMGKSVALIEREQQLGGSVNSFRDPRTNTTFDYGVVIFSNNSLVLDYFGHLDVPAKPFTGFVPNGTNVYVNLATGATVAPLNATAFPDALVRYRTQVEKYPYLSTGWHLEYPIPEDLLLPFGDFLQKYDLGVIAPSLLASIGGLGNLLAQPTLYIMKQFSLDMVHRTLTNSIITSAANDNQALYDSALNRLGRHENAFVSSRVTRVQREQHNSTTIHITTPTGKKTIHASKLVIAIPPKLEILDPFLDLSDNEYTYLSQFNNSHIWANVVANSGIPQTATLSNVNPAAAIGIPAMPAVFGTAPTTVKDLHVAWYGSAYDIPKSRVKWNIEGQFDGWTGRQGNASAEVIALKDHSPYLVVPPLEAAKAGFYDGLVGLQGQLGTYWTGAAWQSHDSSAIWNFAEHEVLPMIVASLGGSSNASSIRAGYMC</sequence>
<organism evidence="2 3">
    <name type="scientific">Zasmidium cellare ATCC 36951</name>
    <dbReference type="NCBI Taxonomy" id="1080233"/>
    <lineage>
        <taxon>Eukaryota</taxon>
        <taxon>Fungi</taxon>
        <taxon>Dikarya</taxon>
        <taxon>Ascomycota</taxon>
        <taxon>Pezizomycotina</taxon>
        <taxon>Dothideomycetes</taxon>
        <taxon>Dothideomycetidae</taxon>
        <taxon>Mycosphaerellales</taxon>
        <taxon>Mycosphaerellaceae</taxon>
        <taxon>Zasmidium</taxon>
    </lineage>
</organism>
<dbReference type="PANTHER" id="PTHR42923:SF26">
    <property type="entry name" value="FMN REDUCTASE LOT6, PUTATIVE (AFU_ORTHOLOGUE AFUA_7G06600)-RELATED"/>
    <property type="match status" value="1"/>
</dbReference>
<evidence type="ECO:0000313" key="3">
    <source>
        <dbReference type="Proteomes" id="UP000799537"/>
    </source>
</evidence>
<dbReference type="GeneID" id="54564338"/>
<dbReference type="InterPro" id="IPR050464">
    <property type="entry name" value="Zeta_carotene_desat/Oxidored"/>
</dbReference>
<dbReference type="GO" id="GO:0016491">
    <property type="term" value="F:oxidoreductase activity"/>
    <property type="evidence" value="ECO:0007669"/>
    <property type="project" value="TreeGrafter"/>
</dbReference>
<feature type="chain" id="PRO_5025634550" description="Amine oxidase domain-containing protein" evidence="1">
    <location>
        <begin position="22"/>
        <end position="479"/>
    </location>
</feature>
<protein>
    <recommendedName>
        <fullName evidence="4">Amine oxidase domain-containing protein</fullName>
    </recommendedName>
</protein>
<dbReference type="InterPro" id="IPR036188">
    <property type="entry name" value="FAD/NAD-bd_sf"/>
</dbReference>
<evidence type="ECO:0000256" key="1">
    <source>
        <dbReference type="SAM" id="SignalP"/>
    </source>
</evidence>
<gene>
    <name evidence="2" type="ORF">M409DRAFT_48868</name>
</gene>
<dbReference type="Proteomes" id="UP000799537">
    <property type="component" value="Unassembled WGS sequence"/>
</dbReference>
<accession>A0A6A6D4H7</accession>
<dbReference type="EMBL" id="ML993579">
    <property type="protein sequence ID" value="KAF2173965.1"/>
    <property type="molecule type" value="Genomic_DNA"/>
</dbReference>
<dbReference type="SUPFAM" id="SSF51905">
    <property type="entry name" value="FAD/NAD(P)-binding domain"/>
    <property type="match status" value="1"/>
</dbReference>
<reference evidence="2" key="1">
    <citation type="journal article" date="2020" name="Stud. Mycol.">
        <title>101 Dothideomycetes genomes: a test case for predicting lifestyles and emergence of pathogens.</title>
        <authorList>
            <person name="Haridas S."/>
            <person name="Albert R."/>
            <person name="Binder M."/>
            <person name="Bloem J."/>
            <person name="Labutti K."/>
            <person name="Salamov A."/>
            <person name="Andreopoulos B."/>
            <person name="Baker S."/>
            <person name="Barry K."/>
            <person name="Bills G."/>
            <person name="Bluhm B."/>
            <person name="Cannon C."/>
            <person name="Castanera R."/>
            <person name="Culley D."/>
            <person name="Daum C."/>
            <person name="Ezra D."/>
            <person name="Gonzalez J."/>
            <person name="Henrissat B."/>
            <person name="Kuo A."/>
            <person name="Liang C."/>
            <person name="Lipzen A."/>
            <person name="Lutzoni F."/>
            <person name="Magnuson J."/>
            <person name="Mondo S."/>
            <person name="Nolan M."/>
            <person name="Ohm R."/>
            <person name="Pangilinan J."/>
            <person name="Park H.-J."/>
            <person name="Ramirez L."/>
            <person name="Alfaro M."/>
            <person name="Sun H."/>
            <person name="Tritt A."/>
            <person name="Yoshinaga Y."/>
            <person name="Zwiers L.-H."/>
            <person name="Turgeon B."/>
            <person name="Goodwin S."/>
            <person name="Spatafora J."/>
            <person name="Crous P."/>
            <person name="Grigoriev I."/>
        </authorList>
    </citation>
    <scope>NUCLEOTIDE SEQUENCE</scope>
    <source>
        <strain evidence="2">ATCC 36951</strain>
    </source>
</reference>
<dbReference type="PANTHER" id="PTHR42923">
    <property type="entry name" value="PROTOPORPHYRINOGEN OXIDASE"/>
    <property type="match status" value="1"/>
</dbReference>
<dbReference type="Gene3D" id="1.10.405.20">
    <property type="match status" value="1"/>
</dbReference>
<dbReference type="AlphaFoldDB" id="A0A6A6D4H7"/>
<keyword evidence="1" id="KW-0732">Signal</keyword>
<evidence type="ECO:0008006" key="4">
    <source>
        <dbReference type="Google" id="ProtNLM"/>
    </source>
</evidence>
<dbReference type="OrthoDB" id="68575at2759"/>
<dbReference type="Gene3D" id="3.30.70.1990">
    <property type="match status" value="1"/>
</dbReference>
<name>A0A6A6D4H7_ZASCE</name>
<feature type="signal peptide" evidence="1">
    <location>
        <begin position="1"/>
        <end position="21"/>
    </location>
</feature>
<keyword evidence="3" id="KW-1185">Reference proteome</keyword>
<evidence type="ECO:0000313" key="2">
    <source>
        <dbReference type="EMBL" id="KAF2173965.1"/>
    </source>
</evidence>
<dbReference type="Gene3D" id="3.50.50.60">
    <property type="entry name" value="FAD/NAD(P)-binding domain"/>
    <property type="match status" value="1"/>
</dbReference>
<proteinExistence type="predicted"/>
<dbReference type="RefSeq" id="XP_033674854.1">
    <property type="nucleotide sequence ID" value="XM_033811066.1"/>
</dbReference>